<accession>A0A5S6QMN7</accession>
<proteinExistence type="predicted"/>
<evidence type="ECO:0000313" key="3">
    <source>
        <dbReference type="WBParaSite" id="TMUE_2000008429.1"/>
    </source>
</evidence>
<dbReference type="Proteomes" id="UP000046395">
    <property type="component" value="Unassembled WGS sequence"/>
</dbReference>
<evidence type="ECO:0000256" key="1">
    <source>
        <dbReference type="SAM" id="MobiDB-lite"/>
    </source>
</evidence>
<reference evidence="3" key="1">
    <citation type="submission" date="2019-12" db="UniProtKB">
        <authorList>
            <consortium name="WormBaseParasite"/>
        </authorList>
    </citation>
    <scope>IDENTIFICATION</scope>
</reference>
<dbReference type="WBParaSite" id="TMUE_2000008429.1">
    <property type="protein sequence ID" value="TMUE_2000008429.1"/>
    <property type="gene ID" value="WBGene00293834"/>
</dbReference>
<evidence type="ECO:0000313" key="2">
    <source>
        <dbReference type="Proteomes" id="UP000046395"/>
    </source>
</evidence>
<feature type="region of interest" description="Disordered" evidence="1">
    <location>
        <begin position="132"/>
        <end position="156"/>
    </location>
</feature>
<sequence length="156" mass="16714">MYYESQLRSACHGAPPGFVGALNPKFGNSRQSRCQTTDINLVTPTTIVTQPEFITSALYPFAKSFTPPNGFCPSVSGKMRTASIGSPTLFWPTCKSVFPTANYQSRSLPQTFQIPGNNGVLYCPLPAPPSGSISTDTLRTSASDSPVTADAKLEKE</sequence>
<dbReference type="AlphaFoldDB" id="A0A5S6QMN7"/>
<protein>
    <submittedName>
        <fullName evidence="3">Uncharacterized protein</fullName>
    </submittedName>
</protein>
<name>A0A5S6QMN7_TRIMR</name>
<feature type="compositionally biased region" description="Polar residues" evidence="1">
    <location>
        <begin position="132"/>
        <end position="146"/>
    </location>
</feature>
<organism evidence="2 3">
    <name type="scientific">Trichuris muris</name>
    <name type="common">Mouse whipworm</name>
    <dbReference type="NCBI Taxonomy" id="70415"/>
    <lineage>
        <taxon>Eukaryota</taxon>
        <taxon>Metazoa</taxon>
        <taxon>Ecdysozoa</taxon>
        <taxon>Nematoda</taxon>
        <taxon>Enoplea</taxon>
        <taxon>Dorylaimia</taxon>
        <taxon>Trichinellida</taxon>
        <taxon>Trichuridae</taxon>
        <taxon>Trichuris</taxon>
    </lineage>
</organism>
<keyword evidence="2" id="KW-1185">Reference proteome</keyword>